<dbReference type="RefSeq" id="WP_184720741.1">
    <property type="nucleotide sequence ID" value="NZ_JACHJP010000008.1"/>
</dbReference>
<accession>A0A7W7QSH5</accession>
<gene>
    <name evidence="1" type="ORF">FHS44_006113</name>
</gene>
<dbReference type="EMBL" id="JACHJP010000008">
    <property type="protein sequence ID" value="MBB4918977.1"/>
    <property type="molecule type" value="Genomic_DNA"/>
</dbReference>
<dbReference type="Proteomes" id="UP000552644">
    <property type="component" value="Unassembled WGS sequence"/>
</dbReference>
<evidence type="ECO:0000313" key="2">
    <source>
        <dbReference type="Proteomes" id="UP000552644"/>
    </source>
</evidence>
<reference evidence="1 2" key="1">
    <citation type="submission" date="2020-08" db="EMBL/GenBank/DDBJ databases">
        <title>Genomic Encyclopedia of Type Strains, Phase III (KMG-III): the genomes of soil and plant-associated and newly described type strains.</title>
        <authorList>
            <person name="Whitman W."/>
        </authorList>
    </citation>
    <scope>NUCLEOTIDE SEQUENCE [LARGE SCALE GENOMIC DNA]</scope>
    <source>
        <strain evidence="1 2">CECT 8840</strain>
    </source>
</reference>
<sequence length="191" mass="19556">MSDSAANTVHVERSLGGAATNDGNATWSLEGSTLNLHVECSGIVVSCDSEHTVRVPKGVALTVTGSGTPVRLRGLGGDTTATLKDSSLNVADPAGRLRLRVSGGHLKVTGATSSDVEATTTGDGNVNLTFTAAPRRVEVHASEVATIVLPEGPETYRLDGVRNAENLSSDPASDRSVVVRAADGVNLRKAG</sequence>
<keyword evidence="2" id="KW-1185">Reference proteome</keyword>
<dbReference type="AlphaFoldDB" id="A0A7W7QSH5"/>
<evidence type="ECO:0000313" key="1">
    <source>
        <dbReference type="EMBL" id="MBB4918977.1"/>
    </source>
</evidence>
<proteinExistence type="predicted"/>
<comment type="caution">
    <text evidence="1">The sequence shown here is derived from an EMBL/GenBank/DDBJ whole genome shotgun (WGS) entry which is preliminary data.</text>
</comment>
<name>A0A7W7QSH5_9ACTN</name>
<protein>
    <submittedName>
        <fullName evidence="1">Ferric-dicitrate binding protein FerR (Iron transport regulator)</fullName>
    </submittedName>
</protein>
<organism evidence="1 2">
    <name type="scientific">Streptosporangium saharense</name>
    <dbReference type="NCBI Taxonomy" id="1706840"/>
    <lineage>
        <taxon>Bacteria</taxon>
        <taxon>Bacillati</taxon>
        <taxon>Actinomycetota</taxon>
        <taxon>Actinomycetes</taxon>
        <taxon>Streptosporangiales</taxon>
        <taxon>Streptosporangiaceae</taxon>
        <taxon>Streptosporangium</taxon>
    </lineage>
</organism>